<organism evidence="2 3">
    <name type="scientific">Actinomadura gamaensis</name>
    <dbReference type="NCBI Taxonomy" id="1763541"/>
    <lineage>
        <taxon>Bacteria</taxon>
        <taxon>Bacillati</taxon>
        <taxon>Actinomycetota</taxon>
        <taxon>Actinomycetes</taxon>
        <taxon>Streptosporangiales</taxon>
        <taxon>Thermomonosporaceae</taxon>
        <taxon>Actinomadura</taxon>
    </lineage>
</organism>
<dbReference type="Gene3D" id="3.40.50.1820">
    <property type="entry name" value="alpha/beta hydrolase"/>
    <property type="match status" value="1"/>
</dbReference>
<comment type="caution">
    <text evidence="2">The sequence shown here is derived from an EMBL/GenBank/DDBJ whole genome shotgun (WGS) entry which is preliminary data.</text>
</comment>
<keyword evidence="3" id="KW-1185">Reference proteome</keyword>
<evidence type="ECO:0000313" key="2">
    <source>
        <dbReference type="EMBL" id="MFC4912452.1"/>
    </source>
</evidence>
<dbReference type="InterPro" id="IPR029058">
    <property type="entry name" value="AB_hydrolase_fold"/>
</dbReference>
<evidence type="ECO:0000256" key="1">
    <source>
        <dbReference type="SAM" id="MobiDB-lite"/>
    </source>
</evidence>
<dbReference type="Proteomes" id="UP001595872">
    <property type="component" value="Unassembled WGS sequence"/>
</dbReference>
<dbReference type="EMBL" id="JBHSIT010000012">
    <property type="protein sequence ID" value="MFC4912452.1"/>
    <property type="molecule type" value="Genomic_DNA"/>
</dbReference>
<protein>
    <recommendedName>
        <fullName evidence="4">Alpha/beta hydrolase</fullName>
    </recommendedName>
</protein>
<evidence type="ECO:0000313" key="3">
    <source>
        <dbReference type="Proteomes" id="UP001595872"/>
    </source>
</evidence>
<evidence type="ECO:0008006" key="4">
    <source>
        <dbReference type="Google" id="ProtNLM"/>
    </source>
</evidence>
<reference evidence="3" key="1">
    <citation type="journal article" date="2019" name="Int. J. Syst. Evol. Microbiol.">
        <title>The Global Catalogue of Microorganisms (GCM) 10K type strain sequencing project: providing services to taxonomists for standard genome sequencing and annotation.</title>
        <authorList>
            <consortium name="The Broad Institute Genomics Platform"/>
            <consortium name="The Broad Institute Genome Sequencing Center for Infectious Disease"/>
            <person name="Wu L."/>
            <person name="Ma J."/>
        </authorList>
    </citation>
    <scope>NUCLEOTIDE SEQUENCE [LARGE SCALE GENOMIC DNA]</scope>
    <source>
        <strain evidence="3">KLKA75</strain>
    </source>
</reference>
<feature type="compositionally biased region" description="Basic and acidic residues" evidence="1">
    <location>
        <begin position="107"/>
        <end position="117"/>
    </location>
</feature>
<sequence length="190" mass="19664">MTPGTLVLLHTPRANAGTWGDLPEMLRSYGFDVVTPDVPELDGAGYVARASLIIAATAPDIPLVLVGHGSAGPLLPALAAAQRAAHRPVGAYVFVDASLPRPLRATQKHDHAPEGRGEAGGAAVPVPADWPDAPCGYLRTHADRTATPPGDGADDRAHAVREAALRGWTVVQHEPPAAVAQTLSELIATL</sequence>
<gene>
    <name evidence="2" type="ORF">ACFPCY_34490</name>
</gene>
<feature type="region of interest" description="Disordered" evidence="1">
    <location>
        <begin position="106"/>
        <end position="126"/>
    </location>
</feature>
<accession>A0ABV9U7E3</accession>
<name>A0ABV9U7E3_9ACTN</name>
<proteinExistence type="predicted"/>
<dbReference type="RefSeq" id="WP_378262375.1">
    <property type="nucleotide sequence ID" value="NZ_JBHSIT010000012.1"/>
</dbReference>
<dbReference type="SUPFAM" id="SSF53474">
    <property type="entry name" value="alpha/beta-Hydrolases"/>
    <property type="match status" value="1"/>
</dbReference>